<name>A0ABN1TD51_9ACTN</name>
<evidence type="ECO:0000313" key="4">
    <source>
        <dbReference type="Proteomes" id="UP001499987"/>
    </source>
</evidence>
<accession>A0ABN1TD51</accession>
<keyword evidence="4" id="KW-1185">Reference proteome</keyword>
<organism evidence="3 4">
    <name type="scientific">Kitasatospora arboriphila</name>
    <dbReference type="NCBI Taxonomy" id="258052"/>
    <lineage>
        <taxon>Bacteria</taxon>
        <taxon>Bacillati</taxon>
        <taxon>Actinomycetota</taxon>
        <taxon>Actinomycetes</taxon>
        <taxon>Kitasatosporales</taxon>
        <taxon>Streptomycetaceae</taxon>
        <taxon>Kitasatospora</taxon>
    </lineage>
</organism>
<dbReference type="EMBL" id="BAAALD010000010">
    <property type="protein sequence ID" value="GAA1075787.1"/>
    <property type="molecule type" value="Genomic_DNA"/>
</dbReference>
<evidence type="ECO:0000256" key="1">
    <source>
        <dbReference type="SAM" id="MobiDB-lite"/>
    </source>
</evidence>
<dbReference type="NCBIfam" id="NF041390">
    <property type="entry name" value="TadE_Rv3655c"/>
    <property type="match status" value="1"/>
</dbReference>
<keyword evidence="2" id="KW-0472">Membrane</keyword>
<keyword evidence="2" id="KW-0812">Transmembrane</keyword>
<evidence type="ECO:0000313" key="3">
    <source>
        <dbReference type="EMBL" id="GAA1075787.1"/>
    </source>
</evidence>
<reference evidence="3 4" key="1">
    <citation type="journal article" date="2019" name="Int. J. Syst. Evol. Microbiol.">
        <title>The Global Catalogue of Microorganisms (GCM) 10K type strain sequencing project: providing services to taxonomists for standard genome sequencing and annotation.</title>
        <authorList>
            <consortium name="The Broad Institute Genomics Platform"/>
            <consortium name="The Broad Institute Genome Sequencing Center for Infectious Disease"/>
            <person name="Wu L."/>
            <person name="Ma J."/>
        </authorList>
    </citation>
    <scope>NUCLEOTIDE SEQUENCE [LARGE SCALE GENOMIC DNA]</scope>
    <source>
        <strain evidence="3 4">JCM 13002</strain>
    </source>
</reference>
<gene>
    <name evidence="3" type="ORF">GCM10009663_16240</name>
</gene>
<proteinExistence type="predicted"/>
<comment type="caution">
    <text evidence="3">The sequence shown here is derived from an EMBL/GenBank/DDBJ whole genome shotgun (WGS) entry which is preliminary data.</text>
</comment>
<feature type="region of interest" description="Disordered" evidence="1">
    <location>
        <begin position="1"/>
        <end position="33"/>
    </location>
</feature>
<keyword evidence="2" id="KW-1133">Transmembrane helix</keyword>
<feature type="compositionally biased region" description="Basic and acidic residues" evidence="1">
    <location>
        <begin position="1"/>
        <end position="12"/>
    </location>
</feature>
<protein>
    <recommendedName>
        <fullName evidence="5">Pilus assembly protein TadE</fullName>
    </recommendedName>
</protein>
<dbReference type="InterPro" id="IPR049790">
    <property type="entry name" value="Rv3655c/TadE"/>
</dbReference>
<feature type="transmembrane region" description="Helical" evidence="2">
    <location>
        <begin position="33"/>
        <end position="56"/>
    </location>
</feature>
<dbReference type="RefSeq" id="WP_344622809.1">
    <property type="nucleotide sequence ID" value="NZ_BAAALD010000010.1"/>
</dbReference>
<evidence type="ECO:0000256" key="2">
    <source>
        <dbReference type="SAM" id="Phobius"/>
    </source>
</evidence>
<evidence type="ECO:0008006" key="5">
    <source>
        <dbReference type="Google" id="ProtNLM"/>
    </source>
</evidence>
<sequence length="150" mass="15185">MRSDRRRRDPSHPGRRGRAAAARSSRPRDAGTATAETAVAMPAMVLLMATLIWGLIAAAGQIRCVDAARIAARAAARGDSDAAAAARAAAPPGASVEIARDDDTVRVTVEAPFPAPGRIGAALSVRLGASAVAAREDVPSGAEGGTPWPS</sequence>
<dbReference type="Proteomes" id="UP001499987">
    <property type="component" value="Unassembled WGS sequence"/>
</dbReference>